<evidence type="ECO:0000313" key="2">
    <source>
        <dbReference type="Proteomes" id="UP000817854"/>
    </source>
</evidence>
<keyword evidence="2" id="KW-1185">Reference proteome</keyword>
<dbReference type="Pfam" id="PF07676">
    <property type="entry name" value="PD40"/>
    <property type="match status" value="4"/>
</dbReference>
<evidence type="ECO:0008006" key="3">
    <source>
        <dbReference type="Google" id="ProtNLM"/>
    </source>
</evidence>
<reference evidence="1 2" key="2">
    <citation type="submission" date="2019-05" db="EMBL/GenBank/DDBJ databases">
        <authorList>
            <person name="Lianzixin W."/>
        </authorList>
    </citation>
    <scope>NUCLEOTIDE SEQUENCE [LARGE SCALE GENOMIC DNA]</scope>
    <source>
        <strain evidence="1 2">EC11</strain>
    </source>
</reference>
<name>A0ABX0IVZ6_9FLAO</name>
<dbReference type="RefSeq" id="WP_140962569.1">
    <property type="nucleotide sequence ID" value="NZ_VEVQ02000006.1"/>
</dbReference>
<evidence type="ECO:0000313" key="1">
    <source>
        <dbReference type="EMBL" id="NHN26246.1"/>
    </source>
</evidence>
<protein>
    <recommendedName>
        <fullName evidence="3">Protein TolB</fullName>
    </recommendedName>
</protein>
<dbReference type="InterPro" id="IPR011659">
    <property type="entry name" value="WD40"/>
</dbReference>
<sequence>MNKSLIFIIFCNFSILVAQKENIEPAFDFLAQYSNCRDLAISKNQDEVYFTLQSSNEEVSRILYTKKVKNKWTKPQLAIFSSNHRDIEPFLSHDDLRLYFASNRPLSDTVTKSKDYDIWYVERKTITENWSKPINLGMPINTDKDEFYPSVALNGNIYYTSENENSFGKDDIFVSHWKNDKYTKPENLGTAINSNGYEFNAFIAPDESFLMFTAYNRKDGLGSGDLYISYKSKDGNWEIAKNLGNQINSTAMDYCPFYDTNTGILYFTSRRNLVTNKPFKTTDEFEKEINQYKNGFSRIYKTNLKL</sequence>
<organism evidence="1 2">
    <name type="scientific">Flavobacterium jejuense</name>
    <dbReference type="NCBI Taxonomy" id="1544455"/>
    <lineage>
        <taxon>Bacteria</taxon>
        <taxon>Pseudomonadati</taxon>
        <taxon>Bacteroidota</taxon>
        <taxon>Flavobacteriia</taxon>
        <taxon>Flavobacteriales</taxon>
        <taxon>Flavobacteriaceae</taxon>
        <taxon>Flavobacterium</taxon>
    </lineage>
</organism>
<dbReference type="Gene3D" id="2.120.10.30">
    <property type="entry name" value="TolB, C-terminal domain"/>
    <property type="match status" value="1"/>
</dbReference>
<dbReference type="EMBL" id="VEVQ02000006">
    <property type="protein sequence ID" value="NHN26246.1"/>
    <property type="molecule type" value="Genomic_DNA"/>
</dbReference>
<dbReference type="SUPFAM" id="SSF82171">
    <property type="entry name" value="DPP6 N-terminal domain-like"/>
    <property type="match status" value="1"/>
</dbReference>
<dbReference type="Proteomes" id="UP000817854">
    <property type="component" value="Unassembled WGS sequence"/>
</dbReference>
<comment type="caution">
    <text evidence="1">The sequence shown here is derived from an EMBL/GenBank/DDBJ whole genome shotgun (WGS) entry which is preliminary data.</text>
</comment>
<accession>A0ABX0IVZ6</accession>
<gene>
    <name evidence="1" type="ORF">FIA58_011210</name>
</gene>
<reference evidence="1 2" key="3">
    <citation type="submission" date="2020-02" db="EMBL/GenBank/DDBJ databases">
        <title>Flavobacterium profundi sp. nov., isolated from a deep-sea seamount.</title>
        <authorList>
            <person name="Zhang D.-C."/>
        </authorList>
    </citation>
    <scope>NUCLEOTIDE SEQUENCE [LARGE SCALE GENOMIC DNA]</scope>
    <source>
        <strain evidence="1 2">EC11</strain>
    </source>
</reference>
<proteinExistence type="predicted"/>
<reference evidence="2" key="1">
    <citation type="submission" date="2019-05" db="EMBL/GenBank/DDBJ databases">
        <title>Flavobacterium profundi sp. nov., isolated from a deep-sea seamount.</title>
        <authorList>
            <person name="Zhang D.-C."/>
        </authorList>
    </citation>
    <scope>NUCLEOTIDE SEQUENCE [LARGE SCALE GENOMIC DNA]</scope>
    <source>
        <strain evidence="2">EC11</strain>
    </source>
</reference>
<dbReference type="InterPro" id="IPR011042">
    <property type="entry name" value="6-blade_b-propeller_TolB-like"/>
</dbReference>